<reference evidence="8 9" key="1">
    <citation type="submission" date="2019-04" db="EMBL/GenBank/DDBJ databases">
        <title>Pedobacter sp. RP-1-16 sp. nov., isolated from Arctic soil.</title>
        <authorList>
            <person name="Dahal R.H."/>
            <person name="Kim D.-U."/>
        </authorList>
    </citation>
    <scope>NUCLEOTIDE SEQUENCE [LARGE SCALE GENOMIC DNA]</scope>
    <source>
        <strain evidence="8 9">RP-1-16</strain>
    </source>
</reference>
<dbReference type="PANTHER" id="PTHR30461:SF2">
    <property type="entry name" value="SERINE RECOMBINASE PINE-RELATED"/>
    <property type="match status" value="1"/>
</dbReference>
<evidence type="ECO:0000256" key="2">
    <source>
        <dbReference type="ARBA" id="ARBA00023125"/>
    </source>
</evidence>
<protein>
    <submittedName>
        <fullName evidence="8">Recombinase family protein</fullName>
    </submittedName>
</protein>
<dbReference type="Pfam" id="PF00239">
    <property type="entry name" value="Resolvase"/>
    <property type="match status" value="1"/>
</dbReference>
<dbReference type="Gene3D" id="3.90.1750.20">
    <property type="entry name" value="Putative Large Serine Recombinase, Chain B, Domain 2"/>
    <property type="match status" value="1"/>
</dbReference>
<evidence type="ECO:0000313" key="9">
    <source>
        <dbReference type="Proteomes" id="UP000309594"/>
    </source>
</evidence>
<dbReference type="Gene3D" id="3.40.50.1390">
    <property type="entry name" value="Resolvase, N-terminal catalytic domain"/>
    <property type="match status" value="1"/>
</dbReference>
<dbReference type="AlphaFoldDB" id="A0A4U1G3I5"/>
<dbReference type="Proteomes" id="UP000309594">
    <property type="component" value="Unassembled WGS sequence"/>
</dbReference>
<dbReference type="PROSITE" id="PS00397">
    <property type="entry name" value="RECOMBINASES_1"/>
    <property type="match status" value="1"/>
</dbReference>
<evidence type="ECO:0000256" key="4">
    <source>
        <dbReference type="PIRSR" id="PIRSR606118-50"/>
    </source>
</evidence>
<name>A0A4U1G3I5_9SPHI</name>
<organism evidence="8 9">
    <name type="scientific">Pedobacter hiemivivus</name>
    <dbReference type="NCBI Taxonomy" id="2530454"/>
    <lineage>
        <taxon>Bacteria</taxon>
        <taxon>Pseudomonadati</taxon>
        <taxon>Bacteroidota</taxon>
        <taxon>Sphingobacteriia</taxon>
        <taxon>Sphingobacteriales</taxon>
        <taxon>Sphingobacteriaceae</taxon>
        <taxon>Pedobacter</taxon>
    </lineage>
</organism>
<dbReference type="GO" id="GO:0000150">
    <property type="term" value="F:DNA strand exchange activity"/>
    <property type="evidence" value="ECO:0007669"/>
    <property type="project" value="InterPro"/>
</dbReference>
<dbReference type="PROSITE" id="PS51737">
    <property type="entry name" value="RECOMBINASE_DNA_BIND"/>
    <property type="match status" value="1"/>
</dbReference>
<feature type="domain" description="Recombinase" evidence="7">
    <location>
        <begin position="159"/>
        <end position="269"/>
    </location>
</feature>
<dbReference type="SMART" id="SM00857">
    <property type="entry name" value="Resolvase"/>
    <property type="match status" value="1"/>
</dbReference>
<evidence type="ECO:0000259" key="7">
    <source>
        <dbReference type="PROSITE" id="PS51737"/>
    </source>
</evidence>
<dbReference type="InterPro" id="IPR036162">
    <property type="entry name" value="Resolvase-like_N_sf"/>
</dbReference>
<dbReference type="InterPro" id="IPR025827">
    <property type="entry name" value="Zn_ribbon_recom_dom"/>
</dbReference>
<evidence type="ECO:0000313" key="8">
    <source>
        <dbReference type="EMBL" id="TKC57150.1"/>
    </source>
</evidence>
<gene>
    <name evidence="8" type="ORF">FBD94_21195</name>
</gene>
<dbReference type="InterPro" id="IPR006119">
    <property type="entry name" value="Resolv_N"/>
</dbReference>
<dbReference type="InterPro" id="IPR038109">
    <property type="entry name" value="DNA_bind_recomb_sf"/>
</dbReference>
<comment type="caution">
    <text evidence="8">The sequence shown here is derived from an EMBL/GenBank/DDBJ whole genome shotgun (WGS) entry which is preliminary data.</text>
</comment>
<keyword evidence="2" id="KW-0238">DNA-binding</keyword>
<sequence length="521" mass="59281">MRIADLYIRVSTDEQAEKGYSQRDQEERLTRYCEFNNITVRKVIYEDHSAKTFNRPTWGLLLADLRKNKGRLTDLVLFTKWDRFSRNAGDAYNMISVLRNLGIEPQAIEQPLDLSIPENKLMLAIYLSTPEVENDRRALNVINGMRKAKKEGRWMSTAPVGYRNITTEDGRKLIVPKEPQASLIKYAFEKITTGMFSTEQIWKVSKANGLKSGKNNFLVAMRNPVYCGKLFIPKYKDEESQLVKGIHEPLISEKLFYEVQDVMDGRKKKQATKVFSLEELPLRGFLYCSKCTRMLTGSASKGRNRYYYYYHCSSSCGCRYKAEDVNNAILKDLKSLVPKAGMAEVCAKTVNEMYHSEFSNKGDSKKEIISKIDALNNKIKTARELLLSGDLDGADYKAVKIECEDQITTLENKLFDASSPKINIENQLKDAVNVLLNLDLLYKNGTVAIKREIIGSIFPEKLSFDGTQHRTTRVNEVVSIICMTSNELGSKKKRANDLSKCLPALVGHDGLEPFPTFNRGR</sequence>
<dbReference type="InterPro" id="IPR050639">
    <property type="entry name" value="SSR_resolvase"/>
</dbReference>
<evidence type="ECO:0000256" key="1">
    <source>
        <dbReference type="ARBA" id="ARBA00022908"/>
    </source>
</evidence>
<dbReference type="Pfam" id="PF07508">
    <property type="entry name" value="Recombinase"/>
    <property type="match status" value="1"/>
</dbReference>
<evidence type="ECO:0000256" key="3">
    <source>
        <dbReference type="ARBA" id="ARBA00023172"/>
    </source>
</evidence>
<proteinExistence type="predicted"/>
<evidence type="ECO:0000256" key="5">
    <source>
        <dbReference type="PROSITE-ProRule" id="PRU10137"/>
    </source>
</evidence>
<evidence type="ECO:0000259" key="6">
    <source>
        <dbReference type="PROSITE" id="PS51736"/>
    </source>
</evidence>
<feature type="domain" description="Resolvase/invertase-type recombinase catalytic" evidence="6">
    <location>
        <begin position="3"/>
        <end position="152"/>
    </location>
</feature>
<dbReference type="InterPro" id="IPR006118">
    <property type="entry name" value="Recombinase_CS"/>
</dbReference>
<dbReference type="RefSeq" id="WP_136881689.1">
    <property type="nucleotide sequence ID" value="NZ_SWDX01000010.1"/>
</dbReference>
<accession>A0A4U1G3I5</accession>
<dbReference type="CDD" id="cd00338">
    <property type="entry name" value="Ser_Recombinase"/>
    <property type="match status" value="1"/>
</dbReference>
<dbReference type="InterPro" id="IPR011109">
    <property type="entry name" value="DNA_bind_recombinase_dom"/>
</dbReference>
<dbReference type="GO" id="GO:0015074">
    <property type="term" value="P:DNA integration"/>
    <property type="evidence" value="ECO:0007669"/>
    <property type="project" value="UniProtKB-KW"/>
</dbReference>
<dbReference type="EMBL" id="SWDX01000010">
    <property type="protein sequence ID" value="TKC57150.1"/>
    <property type="molecule type" value="Genomic_DNA"/>
</dbReference>
<dbReference type="SUPFAM" id="SSF53041">
    <property type="entry name" value="Resolvase-like"/>
    <property type="match status" value="1"/>
</dbReference>
<keyword evidence="1" id="KW-0229">DNA integration</keyword>
<keyword evidence="3" id="KW-0233">DNA recombination</keyword>
<dbReference type="GO" id="GO:0003677">
    <property type="term" value="F:DNA binding"/>
    <property type="evidence" value="ECO:0007669"/>
    <property type="project" value="UniProtKB-KW"/>
</dbReference>
<dbReference type="Pfam" id="PF13408">
    <property type="entry name" value="Zn_ribbon_recom"/>
    <property type="match status" value="1"/>
</dbReference>
<dbReference type="PANTHER" id="PTHR30461">
    <property type="entry name" value="DNA-INVERTASE FROM LAMBDOID PROPHAGE"/>
    <property type="match status" value="1"/>
</dbReference>
<dbReference type="PROSITE" id="PS51736">
    <property type="entry name" value="RECOMBINASES_3"/>
    <property type="match status" value="1"/>
</dbReference>
<feature type="active site" description="O-(5'-phospho-DNA)-serine intermediate" evidence="4 5">
    <location>
        <position position="11"/>
    </location>
</feature>